<dbReference type="CDD" id="cd02980">
    <property type="entry name" value="TRX_Fd_family"/>
    <property type="match status" value="1"/>
</dbReference>
<dbReference type="Gene3D" id="3.40.30.10">
    <property type="entry name" value="Glutaredoxin"/>
    <property type="match status" value="1"/>
</dbReference>
<dbReference type="EMBL" id="FPHJ01000066">
    <property type="protein sequence ID" value="SFV69490.1"/>
    <property type="molecule type" value="Genomic_DNA"/>
</dbReference>
<gene>
    <name evidence="1" type="ORF">MNB_SUP05-5-148</name>
</gene>
<sequence length="104" mass="12465">MNNFYQYHAFFCNNQRKNNKKCCGNINTKEMYRYAKDKCRESNLLGKNKIGISEARCLGRCIDGPVIVIYPQETWYRWKTKEDIDEIINSHFINHQIVNRLKID</sequence>
<reference evidence="1" key="1">
    <citation type="submission" date="2016-10" db="EMBL/GenBank/DDBJ databases">
        <authorList>
            <person name="de Groot N.N."/>
        </authorList>
    </citation>
    <scope>NUCLEOTIDE SEQUENCE</scope>
</reference>
<evidence type="ECO:0000313" key="1">
    <source>
        <dbReference type="EMBL" id="SFV69490.1"/>
    </source>
</evidence>
<protein>
    <submittedName>
        <fullName evidence="1">Ferredoxin</fullName>
    </submittedName>
</protein>
<dbReference type="InterPro" id="IPR036249">
    <property type="entry name" value="Thioredoxin-like_sf"/>
</dbReference>
<organism evidence="1">
    <name type="scientific">hydrothermal vent metagenome</name>
    <dbReference type="NCBI Taxonomy" id="652676"/>
    <lineage>
        <taxon>unclassified sequences</taxon>
        <taxon>metagenomes</taxon>
        <taxon>ecological metagenomes</taxon>
    </lineage>
</organism>
<accession>A0A1W1CUF0</accession>
<dbReference type="AlphaFoldDB" id="A0A1W1CUF0"/>
<proteinExistence type="predicted"/>
<name>A0A1W1CUF0_9ZZZZ</name>
<dbReference type="SUPFAM" id="SSF52833">
    <property type="entry name" value="Thioredoxin-like"/>
    <property type="match status" value="1"/>
</dbReference>